<dbReference type="Proteomes" id="UP000575985">
    <property type="component" value="Unassembled WGS sequence"/>
</dbReference>
<feature type="compositionally biased region" description="Gly residues" evidence="1">
    <location>
        <begin position="550"/>
        <end position="578"/>
    </location>
</feature>
<protein>
    <submittedName>
        <fullName evidence="3">Exodeoxyribonuclease V alpha subunit</fullName>
        <ecNumber evidence="3">3.1.11.5</ecNumber>
    </submittedName>
</protein>
<dbReference type="GO" id="GO:0008854">
    <property type="term" value="F:exodeoxyribonuclease V activity"/>
    <property type="evidence" value="ECO:0007669"/>
    <property type="project" value="UniProtKB-EC"/>
</dbReference>
<dbReference type="Pfam" id="PF13245">
    <property type="entry name" value="AAA_19"/>
    <property type="match status" value="1"/>
</dbReference>
<dbReference type="AlphaFoldDB" id="A0A853BGV9"/>
<dbReference type="EMBL" id="JACCFO010000001">
    <property type="protein sequence ID" value="NYI93964.1"/>
    <property type="molecule type" value="Genomic_DNA"/>
</dbReference>
<evidence type="ECO:0000259" key="2">
    <source>
        <dbReference type="Pfam" id="PF14490"/>
    </source>
</evidence>
<reference evidence="3 4" key="1">
    <citation type="submission" date="2020-07" db="EMBL/GenBank/DDBJ databases">
        <title>Sequencing the genomes of 1000 actinobacteria strains.</title>
        <authorList>
            <person name="Klenk H.-P."/>
        </authorList>
    </citation>
    <scope>NUCLEOTIDE SEQUENCE [LARGE SCALE GENOMIC DNA]</scope>
    <source>
        <strain evidence="3 4">DSM 45927</strain>
    </source>
</reference>
<feature type="region of interest" description="Disordered" evidence="1">
    <location>
        <begin position="506"/>
        <end position="589"/>
    </location>
</feature>
<feature type="domain" description="ATP-dependent RecD2 DNA helicase-like helix-hairpin-helix" evidence="2">
    <location>
        <begin position="24"/>
        <end position="111"/>
    </location>
</feature>
<dbReference type="Pfam" id="PF14490">
    <property type="entry name" value="HHH_RecD2"/>
    <property type="match status" value="1"/>
</dbReference>
<feature type="compositionally biased region" description="Low complexity" evidence="1">
    <location>
        <begin position="506"/>
        <end position="516"/>
    </location>
</feature>
<sequence>MPEAPTPTPSTPQFAGADPEGGAVERTGEVLQRMGAPGSLAAPLVAALGPGAAGELAADPWRLLALGSVIPEQADFCARRALGADASPDDPRRGRALTAHLLRRAAREGHTALEERRLAGALRSLGVRSVDDALTAALDDGDVMLFEMFDEPEDDFSGGDPGEMPDPERWYALTRVGLAEQDLGEGVVRLMGTSEPIMDSATAAETVEATAERLGADIDPRTQAALVTVALRGVCVLTHGAGAAVPIAHTVACAAAVAAVSEVGIAVAAPTAQAAAALNADLADLGAGDDVRAVPLAALLEARAPGVYARGAERPIEAGLVVVAGAMWLDVERAAALVDACADGTHLVLIADPAQAPSAAPGRVVADLVASRVVHVAELPDGPQPGPIARLAGLVAGGALEEVSAPEREVVVVPADSGAAAAHRAAQLIGDSIPRALGIPVEQVQLVAATRGGEAGTEALNRACKERFNPGPGTHNGLDVGDRVVVTVDGPGLAAGDVGYLRAEAAPEGAPDGAPESVPDDGGAPGVEGGEPDRGRDGAEVGREDQGSQGSDGGGMGAVPGSATGGERGGTRPAGGGNADPRGTGADLFVELPDGSRVPVADVGRLRPGWALTVAAAHGGAWPAVVAVFPPETKGSRPQVYTAVSAARRHLSIVQAAGPALASAVRDNAALNRHTRLVQVLREG</sequence>
<evidence type="ECO:0000313" key="3">
    <source>
        <dbReference type="EMBL" id="NYI93964.1"/>
    </source>
</evidence>
<name>A0A853BGV9_9ACTN</name>
<feature type="compositionally biased region" description="Pro residues" evidence="1">
    <location>
        <begin position="1"/>
        <end position="10"/>
    </location>
</feature>
<dbReference type="EC" id="3.1.11.5" evidence="3"/>
<evidence type="ECO:0000313" key="4">
    <source>
        <dbReference type="Proteomes" id="UP000575985"/>
    </source>
</evidence>
<gene>
    <name evidence="3" type="ORF">HNR12_000241</name>
</gene>
<dbReference type="InterPro" id="IPR027417">
    <property type="entry name" value="P-loop_NTPase"/>
</dbReference>
<keyword evidence="4" id="KW-1185">Reference proteome</keyword>
<keyword evidence="3" id="KW-0378">Hydrolase</keyword>
<comment type="caution">
    <text evidence="3">The sequence shown here is derived from an EMBL/GenBank/DDBJ whole genome shotgun (WGS) entry which is preliminary data.</text>
</comment>
<dbReference type="RefSeq" id="WP_179765710.1">
    <property type="nucleotide sequence ID" value="NZ_JACCFO010000001.1"/>
</dbReference>
<dbReference type="Gene3D" id="3.40.50.300">
    <property type="entry name" value="P-loop containing nucleotide triphosphate hydrolases"/>
    <property type="match status" value="1"/>
</dbReference>
<evidence type="ECO:0000256" key="1">
    <source>
        <dbReference type="SAM" id="MobiDB-lite"/>
    </source>
</evidence>
<dbReference type="SUPFAM" id="SSF52540">
    <property type="entry name" value="P-loop containing nucleoside triphosphate hydrolases"/>
    <property type="match status" value="1"/>
</dbReference>
<organism evidence="3 4">
    <name type="scientific">Streptomonospora nanhaiensis</name>
    <dbReference type="NCBI Taxonomy" id="1323731"/>
    <lineage>
        <taxon>Bacteria</taxon>
        <taxon>Bacillati</taxon>
        <taxon>Actinomycetota</taxon>
        <taxon>Actinomycetes</taxon>
        <taxon>Streptosporangiales</taxon>
        <taxon>Nocardiopsidaceae</taxon>
        <taxon>Streptomonospora</taxon>
    </lineage>
</organism>
<dbReference type="InterPro" id="IPR029493">
    <property type="entry name" value="RecD2-like_HHH"/>
</dbReference>
<proteinExistence type="predicted"/>
<accession>A0A853BGV9</accession>
<feature type="region of interest" description="Disordered" evidence="1">
    <location>
        <begin position="1"/>
        <end position="25"/>
    </location>
</feature>
<feature type="compositionally biased region" description="Basic and acidic residues" evidence="1">
    <location>
        <begin position="531"/>
        <end position="546"/>
    </location>
</feature>